<evidence type="ECO:0000313" key="20">
    <source>
        <dbReference type="Proteomes" id="UP000316079"/>
    </source>
</evidence>
<dbReference type="OrthoDB" id="291007at2759"/>
<dbReference type="CDD" id="cd06263">
    <property type="entry name" value="MAM"/>
    <property type="match status" value="1"/>
</dbReference>
<dbReference type="SMART" id="SM00137">
    <property type="entry name" value="MAM"/>
    <property type="match status" value="1"/>
</dbReference>
<evidence type="ECO:0000313" key="19">
    <source>
        <dbReference type="EMBL" id="TRY65019.1"/>
    </source>
</evidence>
<evidence type="ECO:0000256" key="5">
    <source>
        <dbReference type="ARBA" id="ARBA00022833"/>
    </source>
</evidence>
<keyword evidence="8" id="KW-1015">Disulfide bond</keyword>
<dbReference type="Gene3D" id="3.40.390.10">
    <property type="entry name" value="Collagenase (Catalytic Domain)"/>
    <property type="match status" value="1"/>
</dbReference>
<comment type="caution">
    <text evidence="10">Lacks conserved residue(s) required for the propagation of feature annotation.</text>
</comment>
<keyword evidence="4 11" id="KW-0378">Hydrolase</keyword>
<dbReference type="PROSITE" id="PS50060">
    <property type="entry name" value="MAM_2"/>
    <property type="match status" value="1"/>
</dbReference>
<evidence type="ECO:0000259" key="18">
    <source>
        <dbReference type="PROSITE" id="PS51864"/>
    </source>
</evidence>
<feature type="active site" evidence="11">
    <location>
        <position position="152"/>
    </location>
</feature>
<dbReference type="InterPro" id="IPR024079">
    <property type="entry name" value="MetalloPept_cat_dom_sf"/>
</dbReference>
<protein>
    <recommendedName>
        <fullName evidence="12">Metalloendopeptidase</fullName>
        <ecNumber evidence="12">3.4.24.-</ecNumber>
    </recommendedName>
</protein>
<feature type="domain" description="EGF-like" evidence="15">
    <location>
        <begin position="683"/>
        <end position="724"/>
    </location>
</feature>
<dbReference type="AlphaFoldDB" id="A0A553NI02"/>
<dbReference type="InterPro" id="IPR001506">
    <property type="entry name" value="Peptidase_M12A"/>
</dbReference>
<keyword evidence="14" id="KW-1133">Transmembrane helix</keyword>
<evidence type="ECO:0000256" key="11">
    <source>
        <dbReference type="PROSITE-ProRule" id="PRU01211"/>
    </source>
</evidence>
<evidence type="ECO:0000256" key="1">
    <source>
        <dbReference type="ARBA" id="ARBA00022670"/>
    </source>
</evidence>
<dbReference type="PROSITE" id="PS51864">
    <property type="entry name" value="ASTACIN"/>
    <property type="match status" value="1"/>
</dbReference>
<dbReference type="InterPro" id="IPR000998">
    <property type="entry name" value="MAM_dom"/>
</dbReference>
<feature type="compositionally biased region" description="Low complexity" evidence="13">
    <location>
        <begin position="635"/>
        <end position="655"/>
    </location>
</feature>
<evidence type="ECO:0000256" key="9">
    <source>
        <dbReference type="ARBA" id="ARBA00023180"/>
    </source>
</evidence>
<proteinExistence type="predicted"/>
<evidence type="ECO:0000256" key="4">
    <source>
        <dbReference type="ARBA" id="ARBA00022801"/>
    </source>
</evidence>
<evidence type="ECO:0000256" key="14">
    <source>
        <dbReference type="SAM" id="Phobius"/>
    </source>
</evidence>
<comment type="caution">
    <text evidence="19">The sequence shown here is derived from an EMBL/GenBank/DDBJ whole genome shotgun (WGS) entry which is preliminary data.</text>
</comment>
<feature type="domain" description="Peptidase M12A" evidence="18">
    <location>
        <begin position="61"/>
        <end position="255"/>
    </location>
</feature>
<comment type="cofactor">
    <cofactor evidence="11 12">
        <name>Zn(2+)</name>
        <dbReference type="ChEBI" id="CHEBI:29105"/>
    </cofactor>
    <text evidence="11 12">Binds 1 zinc ion per subunit.</text>
</comment>
<dbReference type="InterPro" id="IPR013320">
    <property type="entry name" value="ConA-like_dom_sf"/>
</dbReference>
<feature type="domain" description="MAM" evidence="16">
    <location>
        <begin position="264"/>
        <end position="429"/>
    </location>
</feature>
<dbReference type="Gene3D" id="2.10.25.10">
    <property type="entry name" value="Laminin"/>
    <property type="match status" value="1"/>
</dbReference>
<dbReference type="STRING" id="623744.A0A553NI02"/>
<dbReference type="GO" id="GO:0004222">
    <property type="term" value="F:metalloendopeptidase activity"/>
    <property type="evidence" value="ECO:0007669"/>
    <property type="project" value="UniProtKB-UniRule"/>
</dbReference>
<evidence type="ECO:0000259" key="15">
    <source>
        <dbReference type="PROSITE" id="PS50026"/>
    </source>
</evidence>
<keyword evidence="14" id="KW-0812">Transmembrane</keyword>
<dbReference type="FunFam" id="2.60.210.10:FF:000009">
    <property type="entry name" value="Meprin A subunit"/>
    <property type="match status" value="1"/>
</dbReference>
<dbReference type="FunFam" id="3.40.390.10:FF:000015">
    <property type="entry name" value="Meprin A subunit"/>
    <property type="match status" value="1"/>
</dbReference>
<dbReference type="SMART" id="SM00235">
    <property type="entry name" value="ZnMc"/>
    <property type="match status" value="1"/>
</dbReference>
<dbReference type="Pfam" id="PF00629">
    <property type="entry name" value="MAM"/>
    <property type="match status" value="1"/>
</dbReference>
<evidence type="ECO:0000256" key="13">
    <source>
        <dbReference type="SAM" id="MobiDB-lite"/>
    </source>
</evidence>
<keyword evidence="14" id="KW-0472">Membrane</keyword>
<keyword evidence="2 11" id="KW-0479">Metal-binding</keyword>
<dbReference type="GO" id="GO:0008270">
    <property type="term" value="F:zinc ion binding"/>
    <property type="evidence" value="ECO:0007669"/>
    <property type="project" value="UniProtKB-UniRule"/>
</dbReference>
<accession>A0A553NI02</accession>
<dbReference type="Proteomes" id="UP000316079">
    <property type="component" value="Unassembled WGS sequence"/>
</dbReference>
<evidence type="ECO:0000256" key="6">
    <source>
        <dbReference type="ARBA" id="ARBA00023049"/>
    </source>
</evidence>
<keyword evidence="5 11" id="KW-0862">Zinc</keyword>
<dbReference type="SUPFAM" id="SSF55486">
    <property type="entry name" value="Metalloproteases ('zincins'), catalytic domain"/>
    <property type="match status" value="1"/>
</dbReference>
<organism evidence="19 20">
    <name type="scientific">Danionella cerebrum</name>
    <dbReference type="NCBI Taxonomy" id="2873325"/>
    <lineage>
        <taxon>Eukaryota</taxon>
        <taxon>Metazoa</taxon>
        <taxon>Chordata</taxon>
        <taxon>Craniata</taxon>
        <taxon>Vertebrata</taxon>
        <taxon>Euteleostomi</taxon>
        <taxon>Actinopterygii</taxon>
        <taxon>Neopterygii</taxon>
        <taxon>Teleostei</taxon>
        <taxon>Ostariophysi</taxon>
        <taxon>Cypriniformes</taxon>
        <taxon>Danionidae</taxon>
        <taxon>Danioninae</taxon>
        <taxon>Danionella</taxon>
    </lineage>
</organism>
<keyword evidence="7" id="KW-0865">Zymogen</keyword>
<evidence type="ECO:0000256" key="12">
    <source>
        <dbReference type="RuleBase" id="RU361183"/>
    </source>
</evidence>
<feature type="binding site" evidence="11">
    <location>
        <position position="155"/>
    </location>
    <ligand>
        <name>Zn(2+)</name>
        <dbReference type="ChEBI" id="CHEBI:29105"/>
        <note>catalytic</note>
    </ligand>
</feature>
<keyword evidence="1 11" id="KW-0645">Protease</keyword>
<evidence type="ECO:0000259" key="16">
    <source>
        <dbReference type="PROSITE" id="PS50060"/>
    </source>
</evidence>
<dbReference type="Gene3D" id="2.60.120.200">
    <property type="match status" value="1"/>
</dbReference>
<feature type="binding site" evidence="11">
    <location>
        <position position="161"/>
    </location>
    <ligand>
        <name>Zn(2+)</name>
        <dbReference type="ChEBI" id="CHEBI:29105"/>
        <note>catalytic</note>
    </ligand>
</feature>
<feature type="domain" description="MATH" evidence="17">
    <location>
        <begin position="427"/>
        <end position="555"/>
    </location>
</feature>
<evidence type="ECO:0000256" key="8">
    <source>
        <dbReference type="ARBA" id="ARBA00023157"/>
    </source>
</evidence>
<dbReference type="PRINTS" id="PR00480">
    <property type="entry name" value="ASTACIN"/>
</dbReference>
<feature type="binding site" evidence="11">
    <location>
        <position position="151"/>
    </location>
    <ligand>
        <name>Zn(2+)</name>
        <dbReference type="ChEBI" id="CHEBI:29105"/>
        <note>catalytic</note>
    </ligand>
</feature>
<feature type="compositionally biased region" description="Pro residues" evidence="13">
    <location>
        <begin position="607"/>
        <end position="618"/>
    </location>
</feature>
<dbReference type="SUPFAM" id="SSF49599">
    <property type="entry name" value="TRAF domain-like"/>
    <property type="match status" value="1"/>
</dbReference>
<dbReference type="InterPro" id="IPR008974">
    <property type="entry name" value="TRAF-like"/>
</dbReference>
<dbReference type="Pfam" id="PF01400">
    <property type="entry name" value="Astacin"/>
    <property type="match status" value="1"/>
</dbReference>
<dbReference type="InterPro" id="IPR000742">
    <property type="entry name" value="EGF"/>
</dbReference>
<gene>
    <name evidence="19" type="ORF">DNTS_033520</name>
</gene>
<name>A0A553NI02_9TELE</name>
<feature type="transmembrane region" description="Helical" evidence="14">
    <location>
        <begin position="732"/>
        <end position="759"/>
    </location>
</feature>
<keyword evidence="6 11" id="KW-0482">Metalloprotease</keyword>
<keyword evidence="3 12" id="KW-0732">Signal</keyword>
<dbReference type="EMBL" id="SRMA01026960">
    <property type="protein sequence ID" value="TRY65019.1"/>
    <property type="molecule type" value="Genomic_DNA"/>
</dbReference>
<dbReference type="GO" id="GO:0016020">
    <property type="term" value="C:membrane"/>
    <property type="evidence" value="ECO:0007669"/>
    <property type="project" value="InterPro"/>
</dbReference>
<dbReference type="PROSITE" id="PS50144">
    <property type="entry name" value="MATH"/>
    <property type="match status" value="1"/>
</dbReference>
<evidence type="ECO:0000256" key="2">
    <source>
        <dbReference type="ARBA" id="ARBA00022723"/>
    </source>
</evidence>
<sequence length="783" mass="87143">MARTLLSILLTSYLLASSQAAPRGIEHDVDGGKQDLFDINEDAGLDLFEGDILFDEKLGRNSIIGEEYRWPRMVPYYLEDDLEINAKGVILKAFEQYRLKTCIDFKPWSGEQNYISVFKGNGCFSSIGNRRVGKQTLSIGSGCDRLATVEHEFLHALGFWHEQSRSDRDDYVYIDWDQITEGKEHNFNKYNDSVSSFLNVPYDYGSVMHYSQKAFQSGSEPTIITRIPDFKETIGQRMEMSQSDVRKLHTLYHCNKGGSSTFLDSCDFETENICGMIQVSGEESRASWQRVSSAPGGPDTDYTQTGRCAGGGYFMHFSAVEPESSSQLESRFLYPKRGFQCLQFFIYNSGDSSDRLRIWTREFDLHDSNGTLRFIQEIYAPLSDAWHIQHVSLNTSKKFRVLFEAVAGKRTLGGLSIDDLNLWEGSCPEHVWRIRGFSGVMENTSVDSAIYSPRFTSSLGYSFQVSLYPNGTGSNPDELATFLHLTSSDDGDDENDDGLVWPAQWKQMSVTMMDQNPDIRQRMSNQRSVTTDPNMKLDGSEGFFWDDPRKVGELVTGEDGSRYYRGPGAGTKVFLSRPRALSRNFIKNGDSLFLLSMDDLSHLVAPQPLPSSTVPPPQTGSTVTGSPENRTTTVSSTSGFTNATTSTTTAIPASSSSSVTSITNSTLTTIPPSSSVSSSTEPPTDPCVSLQCENDGVCVLDEANLPVCRCAAGSDWWFYGERCEFRSSTHNLIVIAVISGVCVFVVMLMASGVTTYLCVRRQKRRATLPADWLFTTNINTLKA</sequence>
<feature type="signal peptide" evidence="12">
    <location>
        <begin position="1"/>
        <end position="20"/>
    </location>
</feature>
<dbReference type="EC" id="3.4.24.-" evidence="12"/>
<dbReference type="PANTHER" id="PTHR10127">
    <property type="entry name" value="DISCOIDIN, CUB, EGF, LAMININ , AND ZINC METALLOPROTEASE DOMAIN CONTAINING"/>
    <property type="match status" value="1"/>
</dbReference>
<dbReference type="SUPFAM" id="SSF49899">
    <property type="entry name" value="Concanavalin A-like lectins/glucanases"/>
    <property type="match status" value="1"/>
</dbReference>
<feature type="chain" id="PRO_5022271275" description="Metalloendopeptidase" evidence="12">
    <location>
        <begin position="21"/>
        <end position="783"/>
    </location>
</feature>
<keyword evidence="10" id="KW-0245">EGF-like domain</keyword>
<keyword evidence="20" id="KW-1185">Reference proteome</keyword>
<dbReference type="PANTHER" id="PTHR10127:SF903">
    <property type="entry name" value="MEPRIN A SUBUNIT"/>
    <property type="match status" value="1"/>
</dbReference>
<reference evidence="19 20" key="1">
    <citation type="journal article" date="2019" name="Sci. Data">
        <title>Hybrid genome assembly and annotation of Danionella translucida.</title>
        <authorList>
            <person name="Kadobianskyi M."/>
            <person name="Schulze L."/>
            <person name="Schuelke M."/>
            <person name="Judkewitz B."/>
        </authorList>
    </citation>
    <scope>NUCLEOTIDE SEQUENCE [LARGE SCALE GENOMIC DNA]</scope>
    <source>
        <strain evidence="19 20">Bolton</strain>
    </source>
</reference>
<dbReference type="GO" id="GO:0006508">
    <property type="term" value="P:proteolysis"/>
    <property type="evidence" value="ECO:0007669"/>
    <property type="project" value="UniProtKB-KW"/>
</dbReference>
<dbReference type="InterPro" id="IPR006026">
    <property type="entry name" value="Peptidase_Metallo"/>
</dbReference>
<evidence type="ECO:0000256" key="10">
    <source>
        <dbReference type="PROSITE-ProRule" id="PRU00076"/>
    </source>
</evidence>
<dbReference type="SUPFAM" id="SSF57196">
    <property type="entry name" value="EGF/Laminin"/>
    <property type="match status" value="1"/>
</dbReference>
<dbReference type="Pfam" id="PF22486">
    <property type="entry name" value="MATH_2"/>
    <property type="match status" value="1"/>
</dbReference>
<feature type="compositionally biased region" description="Polar residues" evidence="13">
    <location>
        <begin position="620"/>
        <end position="634"/>
    </location>
</feature>
<evidence type="ECO:0000256" key="7">
    <source>
        <dbReference type="ARBA" id="ARBA00023145"/>
    </source>
</evidence>
<dbReference type="PROSITE" id="PS50026">
    <property type="entry name" value="EGF_3"/>
    <property type="match status" value="1"/>
</dbReference>
<feature type="region of interest" description="Disordered" evidence="13">
    <location>
        <begin position="607"/>
        <end position="655"/>
    </location>
</feature>
<dbReference type="InterPro" id="IPR002083">
    <property type="entry name" value="MATH/TRAF_dom"/>
</dbReference>
<evidence type="ECO:0000256" key="3">
    <source>
        <dbReference type="ARBA" id="ARBA00022729"/>
    </source>
</evidence>
<keyword evidence="9" id="KW-0325">Glycoprotein</keyword>
<evidence type="ECO:0000259" key="17">
    <source>
        <dbReference type="PROSITE" id="PS50144"/>
    </source>
</evidence>
<dbReference type="Gene3D" id="2.60.210.10">
    <property type="entry name" value="Apoptosis, Tumor Necrosis Factor Receptor Associated Protein 2, Chain A"/>
    <property type="match status" value="1"/>
</dbReference>